<evidence type="ECO:0000313" key="2">
    <source>
        <dbReference type="Proteomes" id="UP000314294"/>
    </source>
</evidence>
<dbReference type="Proteomes" id="UP000314294">
    <property type="component" value="Unassembled WGS sequence"/>
</dbReference>
<gene>
    <name evidence="1" type="ORF">EYF80_003126</name>
</gene>
<dbReference type="AlphaFoldDB" id="A0A4Z2JAF7"/>
<protein>
    <submittedName>
        <fullName evidence="1">Uncharacterized protein</fullName>
    </submittedName>
</protein>
<accession>A0A4Z2JAF7</accession>
<sequence>MAALCSLAFMRKAAILEDLRSGSMFRSYVLMPVDMPGGPPNRLPILHETLISSVLHYLHAGFSQVRPQRQLLPGVNVRIVRLLEDLLQLFQLIAEDLTGLCLVACQRPPSRTDPSQPGNWCPFQTGRSPAPSQSRADLNCLYLQKQEGEEEGCVRDGLDHWITGSLDHWTTGSLDHWITGSLDHWITGPLDHWTTGSLDHWTTGCFGDSVDHSMRCWRTEAMAH</sequence>
<dbReference type="OrthoDB" id="9392410at2759"/>
<reference evidence="1 2" key="1">
    <citation type="submission" date="2019-03" db="EMBL/GenBank/DDBJ databases">
        <title>First draft genome of Liparis tanakae, snailfish: a comprehensive survey of snailfish specific genes.</title>
        <authorList>
            <person name="Kim W."/>
            <person name="Song I."/>
            <person name="Jeong J.-H."/>
            <person name="Kim D."/>
            <person name="Kim S."/>
            <person name="Ryu S."/>
            <person name="Song J.Y."/>
            <person name="Lee S.K."/>
        </authorList>
    </citation>
    <scope>NUCLEOTIDE SEQUENCE [LARGE SCALE GENOMIC DNA]</scope>
    <source>
        <tissue evidence="1">Muscle</tissue>
    </source>
</reference>
<evidence type="ECO:0000313" key="1">
    <source>
        <dbReference type="EMBL" id="TNN86658.1"/>
    </source>
</evidence>
<organism evidence="1 2">
    <name type="scientific">Liparis tanakae</name>
    <name type="common">Tanaka's snailfish</name>
    <dbReference type="NCBI Taxonomy" id="230148"/>
    <lineage>
        <taxon>Eukaryota</taxon>
        <taxon>Metazoa</taxon>
        <taxon>Chordata</taxon>
        <taxon>Craniata</taxon>
        <taxon>Vertebrata</taxon>
        <taxon>Euteleostomi</taxon>
        <taxon>Actinopterygii</taxon>
        <taxon>Neopterygii</taxon>
        <taxon>Teleostei</taxon>
        <taxon>Neoteleostei</taxon>
        <taxon>Acanthomorphata</taxon>
        <taxon>Eupercaria</taxon>
        <taxon>Perciformes</taxon>
        <taxon>Cottioidei</taxon>
        <taxon>Cottales</taxon>
        <taxon>Liparidae</taxon>
        <taxon>Liparis</taxon>
    </lineage>
</organism>
<proteinExistence type="predicted"/>
<comment type="caution">
    <text evidence="1">The sequence shown here is derived from an EMBL/GenBank/DDBJ whole genome shotgun (WGS) entry which is preliminary data.</text>
</comment>
<keyword evidence="2" id="KW-1185">Reference proteome</keyword>
<name>A0A4Z2JAF7_9TELE</name>
<dbReference type="EMBL" id="SRLO01000014">
    <property type="protein sequence ID" value="TNN86658.1"/>
    <property type="molecule type" value="Genomic_DNA"/>
</dbReference>